<keyword evidence="3" id="KW-1185">Reference proteome</keyword>
<feature type="compositionally biased region" description="Basic and acidic residues" evidence="1">
    <location>
        <begin position="162"/>
        <end position="174"/>
    </location>
</feature>
<dbReference type="Proteomes" id="UP000708208">
    <property type="component" value="Unassembled WGS sequence"/>
</dbReference>
<dbReference type="EMBL" id="CAJVCH010399784">
    <property type="protein sequence ID" value="CAG7817661.1"/>
    <property type="molecule type" value="Genomic_DNA"/>
</dbReference>
<proteinExistence type="predicted"/>
<evidence type="ECO:0000256" key="1">
    <source>
        <dbReference type="SAM" id="MobiDB-lite"/>
    </source>
</evidence>
<name>A0A8J2P7K4_9HEXA</name>
<dbReference type="AlphaFoldDB" id="A0A8J2P7K4"/>
<evidence type="ECO:0000313" key="2">
    <source>
        <dbReference type="EMBL" id="CAG7817661.1"/>
    </source>
</evidence>
<gene>
    <name evidence="2" type="ORF">AFUS01_LOCUS28213</name>
</gene>
<accession>A0A8J2P7K4</accession>
<sequence>MSHPGLNSPASPNPNDKKAAGKLTHPKRASVPLPPNNTPSVESEENINNVGEKEVSTGKFKGQQPRTSHPKPGFQKQPRRSHLKPVQANNKLSNPKPPLYHKNDTSNQKDSLEHQPGRLKKNGQFIQKNRGPKNTKKYRKRRGRKAGNHKNRTRPSGISNSKDSKFSDSDDSDINRKMRIDGIPSFHYFNGINGSFATSTDVQTLNLNSDTSLADVVLKVAPTLRRKMNPIRNFRSSTELGKGSAINYSISQDLSLPIKISVDRRGQYTRARPNSPRAHSLLSHSNLPLRKPSNAPNDEFHRPTFTIDDEIIFQDESARRDNPDFYRLTPNHPPVCPRCHTGKFQAEWTPLSIFCCVCVPILGIPCYFAFREYTCTDCGEIWEYNDPREEIDALP</sequence>
<feature type="region of interest" description="Disordered" evidence="1">
    <location>
        <begin position="1"/>
        <end position="174"/>
    </location>
</feature>
<comment type="caution">
    <text evidence="2">The sequence shown here is derived from an EMBL/GenBank/DDBJ whole genome shotgun (WGS) entry which is preliminary data.</text>
</comment>
<feature type="region of interest" description="Disordered" evidence="1">
    <location>
        <begin position="267"/>
        <end position="299"/>
    </location>
</feature>
<reference evidence="2" key="1">
    <citation type="submission" date="2021-06" db="EMBL/GenBank/DDBJ databases">
        <authorList>
            <person name="Hodson N. C."/>
            <person name="Mongue J. A."/>
            <person name="Jaron S. K."/>
        </authorList>
    </citation>
    <scope>NUCLEOTIDE SEQUENCE</scope>
</reference>
<protein>
    <submittedName>
        <fullName evidence="2">Uncharacterized protein</fullName>
    </submittedName>
</protein>
<feature type="compositionally biased region" description="Polar residues" evidence="1">
    <location>
        <begin position="38"/>
        <end position="49"/>
    </location>
</feature>
<evidence type="ECO:0000313" key="3">
    <source>
        <dbReference type="Proteomes" id="UP000708208"/>
    </source>
</evidence>
<feature type="compositionally biased region" description="Basic residues" evidence="1">
    <location>
        <begin position="130"/>
        <end position="153"/>
    </location>
</feature>
<organism evidence="2 3">
    <name type="scientific">Allacma fusca</name>
    <dbReference type="NCBI Taxonomy" id="39272"/>
    <lineage>
        <taxon>Eukaryota</taxon>
        <taxon>Metazoa</taxon>
        <taxon>Ecdysozoa</taxon>
        <taxon>Arthropoda</taxon>
        <taxon>Hexapoda</taxon>
        <taxon>Collembola</taxon>
        <taxon>Symphypleona</taxon>
        <taxon>Sminthuridae</taxon>
        <taxon>Allacma</taxon>
    </lineage>
</organism>